<name>X1DYP0_9ZZZZ</name>
<gene>
    <name evidence="1" type="ORF">S03H2_07806</name>
</gene>
<dbReference type="EMBL" id="BARU01003668">
    <property type="protein sequence ID" value="GAH26136.1"/>
    <property type="molecule type" value="Genomic_DNA"/>
</dbReference>
<evidence type="ECO:0000313" key="1">
    <source>
        <dbReference type="EMBL" id="GAH26136.1"/>
    </source>
</evidence>
<sequence>MVLNGPPNEAFRNVALWLYAGGESIFLQDANCLIMKTNQLAEIIKFLWETFPDIKRVTSYARSKTAAKKKLAELTELHDAGLSRLHIGLESGYDP</sequence>
<feature type="non-terminal residue" evidence="1">
    <location>
        <position position="95"/>
    </location>
</feature>
<comment type="caution">
    <text evidence="1">The sequence shown here is derived from an EMBL/GenBank/DDBJ whole genome shotgun (WGS) entry which is preliminary data.</text>
</comment>
<dbReference type="InterPro" id="IPR058240">
    <property type="entry name" value="rSAM_sf"/>
</dbReference>
<dbReference type="SUPFAM" id="SSF102114">
    <property type="entry name" value="Radical SAM enzymes"/>
    <property type="match status" value="1"/>
</dbReference>
<dbReference type="AlphaFoldDB" id="X1DYP0"/>
<accession>X1DYP0</accession>
<evidence type="ECO:0008006" key="2">
    <source>
        <dbReference type="Google" id="ProtNLM"/>
    </source>
</evidence>
<organism evidence="1">
    <name type="scientific">marine sediment metagenome</name>
    <dbReference type="NCBI Taxonomy" id="412755"/>
    <lineage>
        <taxon>unclassified sequences</taxon>
        <taxon>metagenomes</taxon>
        <taxon>ecological metagenomes</taxon>
    </lineage>
</organism>
<reference evidence="1" key="1">
    <citation type="journal article" date="2014" name="Front. Microbiol.">
        <title>High frequency of phylogenetically diverse reductive dehalogenase-homologous genes in deep subseafloor sedimentary metagenomes.</title>
        <authorList>
            <person name="Kawai M."/>
            <person name="Futagami T."/>
            <person name="Toyoda A."/>
            <person name="Takaki Y."/>
            <person name="Nishi S."/>
            <person name="Hori S."/>
            <person name="Arai W."/>
            <person name="Tsubouchi T."/>
            <person name="Morono Y."/>
            <person name="Uchiyama I."/>
            <person name="Ito T."/>
            <person name="Fujiyama A."/>
            <person name="Inagaki F."/>
            <person name="Takami H."/>
        </authorList>
    </citation>
    <scope>NUCLEOTIDE SEQUENCE</scope>
    <source>
        <strain evidence="1">Expedition CK06-06</strain>
    </source>
</reference>
<protein>
    <recommendedName>
        <fullName evidence="2">Radical SAM core domain-containing protein</fullName>
    </recommendedName>
</protein>
<proteinExistence type="predicted"/>